<evidence type="ECO:0000256" key="1">
    <source>
        <dbReference type="SAM" id="MobiDB-lite"/>
    </source>
</evidence>
<feature type="compositionally biased region" description="Basic and acidic residues" evidence="1">
    <location>
        <begin position="171"/>
        <end position="183"/>
    </location>
</feature>
<dbReference type="EMBL" id="CP050855">
    <property type="protein sequence ID" value="QLH62474.1"/>
    <property type="molecule type" value="Genomic_DNA"/>
</dbReference>
<proteinExistence type="predicted"/>
<dbReference type="Pfam" id="PF11740">
    <property type="entry name" value="KfrA_N"/>
    <property type="match status" value="1"/>
</dbReference>
<reference evidence="3 4" key="1">
    <citation type="journal article" date="2014" name="Genome Announc.">
        <title>Whole-Genome Sequence of Serratia symbiotica Strain CWBI-2.3T, a Free-Living Symbiont of the Black Bean Aphid Aphis fabae.</title>
        <authorList>
            <person name="Foray V."/>
            <person name="Grigorescu A.S."/>
            <person name="Sabri A."/>
            <person name="Haubruge E."/>
            <person name="Lognay G."/>
            <person name="Francis F."/>
            <person name="Fauconnier M.L."/>
            <person name="Hance T."/>
            <person name="Thonart P."/>
        </authorList>
    </citation>
    <scope>NUCLEOTIDE SEQUENCE [LARGE SCALE GENOMIC DNA]</scope>
    <source>
        <strain evidence="3">CWBI-2.3</strain>
    </source>
</reference>
<dbReference type="InterPro" id="IPR021104">
    <property type="entry name" value="KfrA_DNA-bd_N"/>
</dbReference>
<sequence>MRPATFEPQQIIDAGLELQAEGRNITGFALRNRVGGGNPGRLKQVWDDYLSSQTEVTAEPVAELPVEVAEEVKAISSALAERISQLATGLNDKALRAAERRVAEVTRAAGEQTVQADAAQTVDDLEETLDTLRDEHSTTLAALDGSRRKEQSQAVELAQLRERLAATEKQLGESEKAGKEAAEQHWQQQTELQKRLDVTENKLAEATTRHAAELQGIREQHTGEIKELKAQHAWSESELQKRLDTELKARQTALDTALKEATEAREAKAAMTGELTALKAYNKQLVALLAGKEETARGNKK</sequence>
<evidence type="ECO:0000313" key="3">
    <source>
        <dbReference type="EMBL" id="QLH62474.1"/>
    </source>
</evidence>
<evidence type="ECO:0000259" key="2">
    <source>
        <dbReference type="Pfam" id="PF11740"/>
    </source>
</evidence>
<feature type="domain" description="KfrA N-terminal DNA-binding" evidence="2">
    <location>
        <begin position="9"/>
        <end position="127"/>
    </location>
</feature>
<dbReference type="AlphaFoldDB" id="A0A068Z883"/>
<dbReference type="GeneID" id="93735936"/>
<dbReference type="STRING" id="138074.SYMBAF_50539"/>
<dbReference type="Proteomes" id="UP000042738">
    <property type="component" value="Chromosome"/>
</dbReference>
<evidence type="ECO:0000313" key="4">
    <source>
        <dbReference type="Proteomes" id="UP000042738"/>
    </source>
</evidence>
<protein>
    <recommendedName>
        <fullName evidence="2">KfrA N-terminal DNA-binding domain-containing protein</fullName>
    </recommendedName>
</protein>
<dbReference type="RefSeq" id="WP_040266145.1">
    <property type="nucleotide sequence ID" value="NZ_CP050855.1"/>
</dbReference>
<accession>A0A068Z883</accession>
<feature type="region of interest" description="Disordered" evidence="1">
    <location>
        <begin position="171"/>
        <end position="191"/>
    </location>
</feature>
<gene>
    <name evidence="3" type="ORF">SYMBAF_05315</name>
</gene>
<organism evidence="3 4">
    <name type="scientific">Serratia symbiotica</name>
    <dbReference type="NCBI Taxonomy" id="138074"/>
    <lineage>
        <taxon>Bacteria</taxon>
        <taxon>Pseudomonadati</taxon>
        <taxon>Pseudomonadota</taxon>
        <taxon>Gammaproteobacteria</taxon>
        <taxon>Enterobacterales</taxon>
        <taxon>Yersiniaceae</taxon>
        <taxon>Serratia</taxon>
    </lineage>
</organism>
<name>A0A068Z883_9GAMM</name>